<dbReference type="InterPro" id="IPR001451">
    <property type="entry name" value="Hexapep"/>
</dbReference>
<evidence type="ECO:0000313" key="3">
    <source>
        <dbReference type="EMBL" id="MDQ0449437.1"/>
    </source>
</evidence>
<dbReference type="Proteomes" id="UP001231124">
    <property type="component" value="Unassembled WGS sequence"/>
</dbReference>
<accession>A0ABU0I486</accession>
<dbReference type="PANTHER" id="PTHR23416">
    <property type="entry name" value="SIALIC ACID SYNTHASE-RELATED"/>
    <property type="match status" value="1"/>
</dbReference>
<comment type="caution">
    <text evidence="3">The sequence shown here is derived from an EMBL/GenBank/DDBJ whole genome shotgun (WGS) entry which is preliminary data.</text>
</comment>
<dbReference type="InterPro" id="IPR011004">
    <property type="entry name" value="Trimer_LpxA-like_sf"/>
</dbReference>
<proteinExistence type="inferred from homology"/>
<evidence type="ECO:0000256" key="1">
    <source>
        <dbReference type="ARBA" id="ARBA00007274"/>
    </source>
</evidence>
<keyword evidence="4" id="KW-1185">Reference proteome</keyword>
<dbReference type="Pfam" id="PF00132">
    <property type="entry name" value="Hexapep"/>
    <property type="match status" value="1"/>
</dbReference>
<dbReference type="SUPFAM" id="SSF51161">
    <property type="entry name" value="Trimeric LpxA-like enzymes"/>
    <property type="match status" value="1"/>
</dbReference>
<gene>
    <name evidence="3" type="ORF">QO012_003954</name>
</gene>
<protein>
    <submittedName>
        <fullName evidence="3">Maltose O-acetyltransferase</fullName>
        <ecNumber evidence="3">2.3.1.79</ecNumber>
    </submittedName>
</protein>
<dbReference type="EMBL" id="JAUSVP010000014">
    <property type="protein sequence ID" value="MDQ0449437.1"/>
    <property type="molecule type" value="Genomic_DNA"/>
</dbReference>
<comment type="similarity">
    <text evidence="1">Belongs to the transferase hexapeptide repeat family.</text>
</comment>
<organism evidence="3 4">
    <name type="scientific">Methylobacterium aerolatum</name>
    <dbReference type="NCBI Taxonomy" id="418708"/>
    <lineage>
        <taxon>Bacteria</taxon>
        <taxon>Pseudomonadati</taxon>
        <taxon>Pseudomonadota</taxon>
        <taxon>Alphaproteobacteria</taxon>
        <taxon>Hyphomicrobiales</taxon>
        <taxon>Methylobacteriaceae</taxon>
        <taxon>Methylobacterium</taxon>
    </lineage>
</organism>
<dbReference type="CDD" id="cd04647">
    <property type="entry name" value="LbH_MAT_like"/>
    <property type="match status" value="1"/>
</dbReference>
<dbReference type="EC" id="2.3.1.79" evidence="3"/>
<dbReference type="Gene3D" id="2.160.10.10">
    <property type="entry name" value="Hexapeptide repeat proteins"/>
    <property type="match status" value="1"/>
</dbReference>
<dbReference type="PANTHER" id="PTHR23416:SF23">
    <property type="entry name" value="ACETYLTRANSFERASE C18B11.09C-RELATED"/>
    <property type="match status" value="1"/>
</dbReference>
<dbReference type="InterPro" id="IPR051159">
    <property type="entry name" value="Hexapeptide_acetyltransf"/>
</dbReference>
<evidence type="ECO:0000313" key="4">
    <source>
        <dbReference type="Proteomes" id="UP001231124"/>
    </source>
</evidence>
<keyword evidence="3" id="KW-0012">Acyltransferase</keyword>
<sequence length="217" mass="23400">MAEVSHAQKQSPVGPAHRRLGKVQMIAEKVAMSAMQSVLCPIKLRPPILRFFGAKIGRNVRIAQKVMIGQPTNLTISDGVGINIGSFIDCSAPVFIGERVRIGYGVIINTGSHMVSQSVYRRSSDDHIRRPVRIERGCWLQTRCMISPGVVVAEGCVVLAHAVITKSTTSNGEYAGLPAVRKRSLSVSDDETEVRAIGGIVEPFVAEGARKRSAAGR</sequence>
<keyword evidence="2 3" id="KW-0808">Transferase</keyword>
<evidence type="ECO:0000256" key="2">
    <source>
        <dbReference type="ARBA" id="ARBA00022679"/>
    </source>
</evidence>
<dbReference type="GO" id="GO:0008925">
    <property type="term" value="F:maltose O-acetyltransferase activity"/>
    <property type="evidence" value="ECO:0007669"/>
    <property type="project" value="UniProtKB-EC"/>
</dbReference>
<name>A0ABU0I486_9HYPH</name>
<dbReference type="RefSeq" id="WP_238208063.1">
    <property type="nucleotide sequence ID" value="NZ_BPQE01000042.1"/>
</dbReference>
<reference evidence="3 4" key="1">
    <citation type="submission" date="2023-07" db="EMBL/GenBank/DDBJ databases">
        <title>Genomic Encyclopedia of Type Strains, Phase IV (KMG-IV): sequencing the most valuable type-strain genomes for metagenomic binning, comparative biology and taxonomic classification.</title>
        <authorList>
            <person name="Goeker M."/>
        </authorList>
    </citation>
    <scope>NUCLEOTIDE SEQUENCE [LARGE SCALE GENOMIC DNA]</scope>
    <source>
        <strain evidence="3 4">DSM 19013</strain>
    </source>
</reference>